<dbReference type="PANTHER" id="PTHR23502:SF22">
    <property type="entry name" value="MAJOR FACILITATOR SUPERFAMILY (MFS) PROFILE DOMAIN-CONTAINING PROTEIN"/>
    <property type="match status" value="1"/>
</dbReference>
<evidence type="ECO:0000313" key="7">
    <source>
        <dbReference type="EMBL" id="KAI1851822.1"/>
    </source>
</evidence>
<protein>
    <recommendedName>
        <fullName evidence="6">Major facilitator superfamily (MFS) profile domain-containing protein</fullName>
    </recommendedName>
</protein>
<feature type="transmembrane region" description="Helical" evidence="5">
    <location>
        <begin position="200"/>
        <end position="225"/>
    </location>
</feature>
<dbReference type="PANTHER" id="PTHR23502">
    <property type="entry name" value="MAJOR FACILITATOR SUPERFAMILY"/>
    <property type="match status" value="1"/>
</dbReference>
<dbReference type="Proteomes" id="UP000829685">
    <property type="component" value="Unassembled WGS sequence"/>
</dbReference>
<dbReference type="Gene3D" id="1.20.1250.20">
    <property type="entry name" value="MFS general substrate transporter like domains"/>
    <property type="match status" value="1"/>
</dbReference>
<accession>A0A9Q0AG60</accession>
<feature type="transmembrane region" description="Helical" evidence="5">
    <location>
        <begin position="140"/>
        <end position="158"/>
    </location>
</feature>
<reference evidence="7" key="1">
    <citation type="submission" date="2021-03" db="EMBL/GenBank/DDBJ databases">
        <title>Revisited historic fungal species revealed as producer of novel bioactive compounds through whole genome sequencing and comparative genomics.</title>
        <authorList>
            <person name="Vignolle G.A."/>
            <person name="Hochenegger N."/>
            <person name="Mach R.L."/>
            <person name="Mach-Aigner A.R."/>
            <person name="Javad Rahimi M."/>
            <person name="Salim K.A."/>
            <person name="Chan C.M."/>
            <person name="Lim L.B.L."/>
            <person name="Cai F."/>
            <person name="Druzhinina I.S."/>
            <person name="U'Ren J.M."/>
            <person name="Derntl C."/>
        </authorList>
    </citation>
    <scope>NUCLEOTIDE SEQUENCE</scope>
    <source>
        <strain evidence="7">TUCIM 5799</strain>
    </source>
</reference>
<keyword evidence="2 5" id="KW-0812">Transmembrane</keyword>
<evidence type="ECO:0000256" key="5">
    <source>
        <dbReference type="SAM" id="Phobius"/>
    </source>
</evidence>
<keyword evidence="8" id="KW-1185">Reference proteome</keyword>
<evidence type="ECO:0000256" key="1">
    <source>
        <dbReference type="ARBA" id="ARBA00004141"/>
    </source>
</evidence>
<dbReference type="GO" id="GO:0022857">
    <property type="term" value="F:transmembrane transporter activity"/>
    <property type="evidence" value="ECO:0007669"/>
    <property type="project" value="InterPro"/>
</dbReference>
<evidence type="ECO:0000256" key="2">
    <source>
        <dbReference type="ARBA" id="ARBA00022692"/>
    </source>
</evidence>
<comment type="caution">
    <text evidence="7">The sequence shown here is derived from an EMBL/GenBank/DDBJ whole genome shotgun (WGS) entry which is preliminary data.</text>
</comment>
<evidence type="ECO:0000256" key="4">
    <source>
        <dbReference type="ARBA" id="ARBA00023136"/>
    </source>
</evidence>
<feature type="transmembrane region" description="Helical" evidence="5">
    <location>
        <begin position="70"/>
        <end position="92"/>
    </location>
</feature>
<dbReference type="InterPro" id="IPR036259">
    <property type="entry name" value="MFS_trans_sf"/>
</dbReference>
<organism evidence="7 8">
    <name type="scientific">Neoarthrinium moseri</name>
    <dbReference type="NCBI Taxonomy" id="1658444"/>
    <lineage>
        <taxon>Eukaryota</taxon>
        <taxon>Fungi</taxon>
        <taxon>Dikarya</taxon>
        <taxon>Ascomycota</taxon>
        <taxon>Pezizomycotina</taxon>
        <taxon>Sordariomycetes</taxon>
        <taxon>Xylariomycetidae</taxon>
        <taxon>Amphisphaeriales</taxon>
        <taxon>Apiosporaceae</taxon>
        <taxon>Neoarthrinium</taxon>
    </lineage>
</organism>
<proteinExistence type="predicted"/>
<feature type="transmembrane region" description="Helical" evidence="5">
    <location>
        <begin position="300"/>
        <end position="333"/>
    </location>
</feature>
<keyword evidence="4 5" id="KW-0472">Membrane</keyword>
<feature type="transmembrane region" description="Helical" evidence="5">
    <location>
        <begin position="424"/>
        <end position="448"/>
    </location>
</feature>
<feature type="transmembrane region" description="Helical" evidence="5">
    <location>
        <begin position="170"/>
        <end position="193"/>
    </location>
</feature>
<dbReference type="EMBL" id="JAFIMR010000064">
    <property type="protein sequence ID" value="KAI1851822.1"/>
    <property type="molecule type" value="Genomic_DNA"/>
</dbReference>
<feature type="transmembrane region" description="Helical" evidence="5">
    <location>
        <begin position="488"/>
        <end position="509"/>
    </location>
</feature>
<feature type="transmembrane region" description="Helical" evidence="5">
    <location>
        <begin position="353"/>
        <end position="373"/>
    </location>
</feature>
<feature type="transmembrane region" description="Helical" evidence="5">
    <location>
        <begin position="112"/>
        <end position="133"/>
    </location>
</feature>
<comment type="subcellular location">
    <subcellularLocation>
        <location evidence="1">Membrane</location>
        <topology evidence="1">Multi-pass membrane protein</topology>
    </subcellularLocation>
</comment>
<dbReference type="SUPFAM" id="SSF103473">
    <property type="entry name" value="MFS general substrate transporter"/>
    <property type="match status" value="1"/>
</dbReference>
<feature type="domain" description="Major facilitator superfamily (MFS) profile" evidence="6">
    <location>
        <begin position="72"/>
        <end position="517"/>
    </location>
</feature>
<sequence length="550" mass="59951">MSAHAYHVEEARGDEVDRTISATSDTTKAVGDISNEKKAGLKYSASGIELVPQPSDDPRDPLNWPMPKKIAIFGIMCFGTFVGIASAVANVLALPVQAQDFGITPEQASYSISAVLGGIVVGPVVLVAAVRVFGVMSCCFWSELAVVATSIWSSLSTGPGAFKSFAASRAIAGLFTGTVQVFSAGVIAQIFFLHQRGRAFAIYSTICMVSAVAGPTFSGFIVQYHPWPVCFWWTVAANGLSAVLFFFLGDETGWDRVNNRPPSAKRVPETWLKKRLVLFFPGTRVVAPGKMNHVKTSYSVLAKVAFSPICILAGIYSLINYAWFIMAGVQVPIILDSPPSEQGFGFTSQATGYFYFSAWVGALIGVAYGILINDRLPLWIKHRRHGLWHPEYQLHTAWFPGLVVEPIGVGLFGAAVYYHLHYMVLAVAEAMIVFGATACISPAVNYVIEVFKSHPQEVGTALNVYRIAFSVAIQFFYAPWTVRVGVNWAWGTAAFITIFSCVLIAVLFWKGRLLRKYSLLPDEAAEEEELYQRSLKAAEVPATTSKHGSH</sequence>
<evidence type="ECO:0000313" key="8">
    <source>
        <dbReference type="Proteomes" id="UP000829685"/>
    </source>
</evidence>
<dbReference type="PROSITE" id="PS50850">
    <property type="entry name" value="MFS"/>
    <property type="match status" value="1"/>
</dbReference>
<evidence type="ECO:0000259" key="6">
    <source>
        <dbReference type="PROSITE" id="PS50850"/>
    </source>
</evidence>
<name>A0A9Q0AG60_9PEZI</name>
<keyword evidence="3 5" id="KW-1133">Transmembrane helix</keyword>
<gene>
    <name evidence="7" type="ORF">JX265_013179</name>
</gene>
<dbReference type="InterPro" id="IPR020846">
    <property type="entry name" value="MFS_dom"/>
</dbReference>
<evidence type="ECO:0000256" key="3">
    <source>
        <dbReference type="ARBA" id="ARBA00022989"/>
    </source>
</evidence>
<feature type="transmembrane region" description="Helical" evidence="5">
    <location>
        <begin position="231"/>
        <end position="249"/>
    </location>
</feature>
<dbReference type="Pfam" id="PF07690">
    <property type="entry name" value="MFS_1"/>
    <property type="match status" value="1"/>
</dbReference>
<dbReference type="AlphaFoldDB" id="A0A9Q0AG60"/>
<feature type="transmembrane region" description="Helical" evidence="5">
    <location>
        <begin position="394"/>
        <end position="418"/>
    </location>
</feature>
<dbReference type="InterPro" id="IPR011701">
    <property type="entry name" value="MFS"/>
</dbReference>
<dbReference type="GO" id="GO:0005886">
    <property type="term" value="C:plasma membrane"/>
    <property type="evidence" value="ECO:0007669"/>
    <property type="project" value="TreeGrafter"/>
</dbReference>
<feature type="transmembrane region" description="Helical" evidence="5">
    <location>
        <begin position="460"/>
        <end position="482"/>
    </location>
</feature>